<dbReference type="GO" id="GO:0006260">
    <property type="term" value="P:DNA replication"/>
    <property type="evidence" value="ECO:0007669"/>
    <property type="project" value="UniProtKB-UniRule"/>
</dbReference>
<accession>A0AAF0IC27</accession>
<feature type="binding site" evidence="5">
    <location>
        <begin position="68"/>
        <end position="72"/>
    </location>
    <ligand>
        <name>ATP</name>
        <dbReference type="ChEBI" id="CHEBI:30616"/>
    </ligand>
</feature>
<organism evidence="8 9">
    <name type="scientific">Odinarchaeota yellowstonii (strain LCB_4)</name>
    <dbReference type="NCBI Taxonomy" id="1841599"/>
    <lineage>
        <taxon>Archaea</taxon>
        <taxon>Promethearchaeati</taxon>
        <taxon>Candidatus Odinarchaeota</taxon>
        <taxon>Candidatus Odinarchaeia</taxon>
        <taxon>Candidatus Odinarchaeales</taxon>
        <taxon>Candidatus Odinarchaeaceae</taxon>
        <taxon>Candidatus Odinarchaeum</taxon>
    </lineage>
</organism>
<dbReference type="SUPFAM" id="SSF52540">
    <property type="entry name" value="P-loop containing nucleoside triphosphate hydrolases"/>
    <property type="match status" value="1"/>
</dbReference>
<dbReference type="Pfam" id="PF22703">
    <property type="entry name" value="Cdc6_lid"/>
    <property type="match status" value="1"/>
</dbReference>
<keyword evidence="2 5" id="KW-0235">DNA replication</keyword>
<dbReference type="InterPro" id="IPR050311">
    <property type="entry name" value="ORC1/CDC6"/>
</dbReference>
<dbReference type="EMBL" id="CP091871">
    <property type="protein sequence ID" value="WEU40960.1"/>
    <property type="molecule type" value="Genomic_DNA"/>
</dbReference>
<keyword evidence="4 5" id="KW-0067">ATP-binding</keyword>
<dbReference type="CDD" id="cd08768">
    <property type="entry name" value="Cdc6_C"/>
    <property type="match status" value="1"/>
</dbReference>
<dbReference type="KEGG" id="oyw:OdinLCB4_003370"/>
<dbReference type="AlphaFoldDB" id="A0AAF0IC27"/>
<name>A0AAF0IC27_ODILC</name>
<dbReference type="InterPro" id="IPR014277">
    <property type="entry name" value="Orc1/Cdc6_arc"/>
</dbReference>
<dbReference type="InterPro" id="IPR041664">
    <property type="entry name" value="AAA_16"/>
</dbReference>
<reference evidence="8" key="2">
    <citation type="journal article" date="2022" name="Nat. Microbiol.">
        <title>A closed Candidatus Odinarchaeum chromosome exposes Asgard archaeal viruses.</title>
        <authorList>
            <person name="Tamarit D."/>
            <person name="Caceres E.F."/>
            <person name="Krupovic M."/>
            <person name="Nijland R."/>
            <person name="Eme L."/>
            <person name="Robinson N.P."/>
            <person name="Ettema T.J.G."/>
        </authorList>
    </citation>
    <scope>NUCLEOTIDE SEQUENCE</scope>
    <source>
        <strain evidence="8">LCB_4</strain>
    </source>
</reference>
<gene>
    <name evidence="8" type="ORF">OdinLCB4_003370</name>
</gene>
<proteinExistence type="inferred from homology"/>
<dbReference type="SMART" id="SM01074">
    <property type="entry name" value="Cdc6_C"/>
    <property type="match status" value="1"/>
</dbReference>
<dbReference type="NCBIfam" id="TIGR02928">
    <property type="entry name" value="orc1/cdc6 family replication initiation protein"/>
    <property type="match status" value="1"/>
</dbReference>
<sequence>MSENTLDATFDRILMSNIFKNRDVMRPTYIPSELPHREQQITRVGMILAAALKGGTPSNLFIYGKTGTGKTAVVKYVIEKLSDRASKIESKLKVNHAYINCRIIDTTYRVLARLAESVNVEIPFTGLPTDEVYFRFKDKLDCESQLLIIVLDEVDKLVEKSGTDVLYNLTRINSSLKQARVNIVGITNDLKFKDYLDPRVLSSLSEEELVFPPYTALELQDILKQRADMGFNPGVIDPGVINLCAALAAREHGDARRAIDLLRLAGECAEREGAQRVTEDHVRRSMFQYEQDIVSELLKSLPIQSKIVLLSVYLLEKNKMPEIITGDIFNIYLKLAELIKVDTLTQRRISDLINELDMHGLINAAIINKGRYGRTKKIKLAVSPELIRTCLEKDFRLKRIFTLEANLPILEDDRIH</sequence>
<evidence type="ECO:0000256" key="2">
    <source>
        <dbReference type="ARBA" id="ARBA00022705"/>
    </source>
</evidence>
<dbReference type="Gene3D" id="1.10.8.60">
    <property type="match status" value="1"/>
</dbReference>
<comment type="similarity">
    <text evidence="1 5">Belongs to the CDC6/cdc18 family.</text>
</comment>
<keyword evidence="3 5" id="KW-0547">Nucleotide-binding</keyword>
<evidence type="ECO:0000256" key="4">
    <source>
        <dbReference type="ARBA" id="ARBA00022840"/>
    </source>
</evidence>
<dbReference type="InterPro" id="IPR015163">
    <property type="entry name" value="Cdc6_C"/>
</dbReference>
<feature type="domain" description="AAA+ ATPase" evidence="6">
    <location>
        <begin position="56"/>
        <end position="215"/>
    </location>
</feature>
<dbReference type="SUPFAM" id="SSF46785">
    <property type="entry name" value="Winged helix' DNA-binding domain"/>
    <property type="match status" value="1"/>
</dbReference>
<dbReference type="PANTHER" id="PTHR10763">
    <property type="entry name" value="CELL DIVISION CONTROL PROTEIN 6-RELATED"/>
    <property type="match status" value="1"/>
</dbReference>
<dbReference type="InterPro" id="IPR036390">
    <property type="entry name" value="WH_DNA-bd_sf"/>
</dbReference>
<evidence type="ECO:0000256" key="3">
    <source>
        <dbReference type="ARBA" id="ARBA00022741"/>
    </source>
</evidence>
<comment type="function">
    <text evidence="5">Involved in regulation of DNA replication.</text>
</comment>
<dbReference type="FunFam" id="1.10.8.60:FF:000073">
    <property type="entry name" value="ORC1-type DNA replication protein"/>
    <property type="match status" value="1"/>
</dbReference>
<dbReference type="Gene3D" id="1.10.10.10">
    <property type="entry name" value="Winged helix-like DNA-binding domain superfamily/Winged helix DNA-binding domain"/>
    <property type="match status" value="1"/>
</dbReference>
<dbReference type="GO" id="GO:0005524">
    <property type="term" value="F:ATP binding"/>
    <property type="evidence" value="ECO:0007669"/>
    <property type="project" value="UniProtKB-UniRule"/>
</dbReference>
<evidence type="ECO:0000259" key="6">
    <source>
        <dbReference type="SMART" id="SM00382"/>
    </source>
</evidence>
<reference evidence="8" key="1">
    <citation type="journal article" date="2017" name="Nature">
        <title>Asgard archaea illuminate the origin of eukaryotic cellular complexity.</title>
        <authorList>
            <person name="Zaremba-Niedzwiedzka K."/>
            <person name="Caceres E.F."/>
            <person name="Saw J.H."/>
            <person name="Backstrom D."/>
            <person name="Juzokaite L."/>
            <person name="Vancaester E."/>
            <person name="Seitz K.W."/>
            <person name="Anantharaman K."/>
            <person name="Starnawski P."/>
            <person name="Kjeldsen K.U."/>
            <person name="Scott M.B."/>
            <person name="Nunoura T."/>
            <person name="Banfield J.F."/>
            <person name="Schramm A."/>
            <person name="Baker B.J."/>
            <person name="Spang A."/>
            <person name="Ettema T.J.G."/>
        </authorList>
    </citation>
    <scope>NUCLEOTIDE SEQUENCE</scope>
    <source>
        <strain evidence="8">LCB_4</strain>
    </source>
</reference>
<dbReference type="InterPro" id="IPR036388">
    <property type="entry name" value="WH-like_DNA-bd_sf"/>
</dbReference>
<dbReference type="FunFam" id="3.40.50.300:FF:000930">
    <property type="entry name" value="ORC1-type DNA replication protein"/>
    <property type="match status" value="1"/>
</dbReference>
<evidence type="ECO:0000259" key="7">
    <source>
        <dbReference type="SMART" id="SM01074"/>
    </source>
</evidence>
<protein>
    <recommendedName>
        <fullName evidence="5">ORC1-type DNA replication protein</fullName>
    </recommendedName>
</protein>
<dbReference type="InterPro" id="IPR055237">
    <property type="entry name" value="Cdc6_lid"/>
</dbReference>
<dbReference type="InterPro" id="IPR027417">
    <property type="entry name" value="P-loop_NTPase"/>
</dbReference>
<dbReference type="Pfam" id="PF09079">
    <property type="entry name" value="WHD_Cdc6"/>
    <property type="match status" value="1"/>
</dbReference>
<evidence type="ECO:0000313" key="8">
    <source>
        <dbReference type="EMBL" id="WEU40960.1"/>
    </source>
</evidence>
<evidence type="ECO:0000256" key="1">
    <source>
        <dbReference type="ARBA" id="ARBA00006184"/>
    </source>
</evidence>
<evidence type="ECO:0000256" key="5">
    <source>
        <dbReference type="HAMAP-Rule" id="MF_01407"/>
    </source>
</evidence>
<feature type="binding site" evidence="5">
    <location>
        <position position="214"/>
    </location>
    <ligand>
        <name>ATP</name>
        <dbReference type="ChEBI" id="CHEBI:30616"/>
    </ligand>
</feature>
<feature type="binding site" evidence="5">
    <location>
        <position position="226"/>
    </location>
    <ligand>
        <name>ATP</name>
        <dbReference type="ChEBI" id="CHEBI:30616"/>
    </ligand>
</feature>
<dbReference type="Gene3D" id="3.40.50.300">
    <property type="entry name" value="P-loop containing nucleotide triphosphate hydrolases"/>
    <property type="match status" value="1"/>
</dbReference>
<dbReference type="Pfam" id="PF13191">
    <property type="entry name" value="AAA_16"/>
    <property type="match status" value="1"/>
</dbReference>
<dbReference type="SMART" id="SM00382">
    <property type="entry name" value="AAA"/>
    <property type="match status" value="1"/>
</dbReference>
<dbReference type="Proteomes" id="UP000186851">
    <property type="component" value="Chromosome"/>
</dbReference>
<dbReference type="CDD" id="cd00009">
    <property type="entry name" value="AAA"/>
    <property type="match status" value="1"/>
</dbReference>
<dbReference type="InterPro" id="IPR003593">
    <property type="entry name" value="AAA+_ATPase"/>
</dbReference>
<dbReference type="PANTHER" id="PTHR10763:SF22">
    <property type="entry name" value="ORC1-TYPE DNA REPLICATION PROTEIN"/>
    <property type="match status" value="1"/>
</dbReference>
<dbReference type="HAMAP" id="MF_01407">
    <property type="entry name" value="ORC1_type_DNA_replic_protein"/>
    <property type="match status" value="1"/>
</dbReference>
<dbReference type="CDD" id="cd18139">
    <property type="entry name" value="HLD_clamp_RarA"/>
    <property type="match status" value="1"/>
</dbReference>
<evidence type="ECO:0000313" key="9">
    <source>
        <dbReference type="Proteomes" id="UP000186851"/>
    </source>
</evidence>
<dbReference type="NCBIfam" id="NF001625">
    <property type="entry name" value="PRK00411.1-3"/>
    <property type="match status" value="1"/>
</dbReference>
<feature type="domain" description="Cdc6 C-terminal" evidence="7">
    <location>
        <begin position="309"/>
        <end position="391"/>
    </location>
</feature>